<dbReference type="AlphaFoldDB" id="A0A9P4L9S6"/>
<protein>
    <submittedName>
        <fullName evidence="1">Uncharacterized protein</fullName>
    </submittedName>
</protein>
<accession>A0A9P4L9S6</accession>
<sequence>MYRVTITSLNVDMPEGFRIQFPACTDEADAPPPLSCNRWHGMVRCWQCASGTGATK</sequence>
<name>A0A9P4L9S6_9PLEO</name>
<gene>
    <name evidence="1" type="ORF">K460DRAFT_363633</name>
</gene>
<proteinExistence type="predicted"/>
<reference evidence="1" key="1">
    <citation type="submission" date="2020-01" db="EMBL/GenBank/DDBJ databases">
        <authorList>
            <consortium name="DOE Joint Genome Institute"/>
            <person name="Haridas S."/>
            <person name="Albert R."/>
            <person name="Binder M."/>
            <person name="Bloem J."/>
            <person name="Labutti K."/>
            <person name="Salamov A."/>
            <person name="Andreopoulos B."/>
            <person name="Baker S.E."/>
            <person name="Barry K."/>
            <person name="Bills G."/>
            <person name="Bluhm B.H."/>
            <person name="Cannon C."/>
            <person name="Castanera R."/>
            <person name="Culley D.E."/>
            <person name="Daum C."/>
            <person name="Ezra D."/>
            <person name="Gonzalez J.B."/>
            <person name="Henrissat B."/>
            <person name="Kuo A."/>
            <person name="Liang C."/>
            <person name="Lipzen A."/>
            <person name="Lutzoni F."/>
            <person name="Magnuson J."/>
            <person name="Mondo S."/>
            <person name="Nolan M."/>
            <person name="Ohm R."/>
            <person name="Pangilinan J."/>
            <person name="Park H.-J."/>
            <person name="Ramirez L."/>
            <person name="Alfaro M."/>
            <person name="Sun H."/>
            <person name="Tritt A."/>
            <person name="Yoshinaga Y."/>
            <person name="Zwiers L.-H."/>
            <person name="Turgeon B.G."/>
            <person name="Goodwin S.B."/>
            <person name="Spatafora J.W."/>
            <person name="Crous P.W."/>
            <person name="Grigoriev I.V."/>
        </authorList>
    </citation>
    <scope>NUCLEOTIDE SEQUENCE</scope>
    <source>
        <strain evidence="1">CBS 394.84</strain>
    </source>
</reference>
<evidence type="ECO:0000313" key="1">
    <source>
        <dbReference type="EMBL" id="KAF1847566.1"/>
    </source>
</evidence>
<comment type="caution">
    <text evidence="1">The sequence shown here is derived from an EMBL/GenBank/DDBJ whole genome shotgun (WGS) entry which is preliminary data.</text>
</comment>
<organism evidence="1 2">
    <name type="scientific">Cucurbitaria berberidis CBS 394.84</name>
    <dbReference type="NCBI Taxonomy" id="1168544"/>
    <lineage>
        <taxon>Eukaryota</taxon>
        <taxon>Fungi</taxon>
        <taxon>Dikarya</taxon>
        <taxon>Ascomycota</taxon>
        <taxon>Pezizomycotina</taxon>
        <taxon>Dothideomycetes</taxon>
        <taxon>Pleosporomycetidae</taxon>
        <taxon>Pleosporales</taxon>
        <taxon>Pleosporineae</taxon>
        <taxon>Cucurbitariaceae</taxon>
        <taxon>Cucurbitaria</taxon>
    </lineage>
</organism>
<dbReference type="Proteomes" id="UP000800039">
    <property type="component" value="Unassembled WGS sequence"/>
</dbReference>
<dbReference type="RefSeq" id="XP_040790129.1">
    <property type="nucleotide sequence ID" value="XM_040932855.1"/>
</dbReference>
<dbReference type="EMBL" id="ML976615">
    <property type="protein sequence ID" value="KAF1847566.1"/>
    <property type="molecule type" value="Genomic_DNA"/>
</dbReference>
<dbReference type="GeneID" id="63850106"/>
<keyword evidence="2" id="KW-1185">Reference proteome</keyword>
<evidence type="ECO:0000313" key="2">
    <source>
        <dbReference type="Proteomes" id="UP000800039"/>
    </source>
</evidence>